<reference evidence="2 3" key="1">
    <citation type="journal article" date="2018" name="Mol. Plant">
        <title>The genome of Artemisia annua provides insight into the evolution of Asteraceae family and artemisinin biosynthesis.</title>
        <authorList>
            <person name="Shen Q."/>
            <person name="Zhang L."/>
            <person name="Liao Z."/>
            <person name="Wang S."/>
            <person name="Yan T."/>
            <person name="Shi P."/>
            <person name="Liu M."/>
            <person name="Fu X."/>
            <person name="Pan Q."/>
            <person name="Wang Y."/>
            <person name="Lv Z."/>
            <person name="Lu X."/>
            <person name="Zhang F."/>
            <person name="Jiang W."/>
            <person name="Ma Y."/>
            <person name="Chen M."/>
            <person name="Hao X."/>
            <person name="Li L."/>
            <person name="Tang Y."/>
            <person name="Lv G."/>
            <person name="Zhou Y."/>
            <person name="Sun X."/>
            <person name="Brodelius P.E."/>
            <person name="Rose J.K.C."/>
            <person name="Tang K."/>
        </authorList>
    </citation>
    <scope>NUCLEOTIDE SEQUENCE [LARGE SCALE GENOMIC DNA]</scope>
    <source>
        <strain evidence="3">cv. Huhao1</strain>
        <tissue evidence="2">Leaf</tissue>
    </source>
</reference>
<dbReference type="EMBL" id="PKPP01012181">
    <property type="protein sequence ID" value="PWA42813.1"/>
    <property type="molecule type" value="Genomic_DNA"/>
</dbReference>
<dbReference type="PANTHER" id="PTHR45023">
    <property type="match status" value="1"/>
</dbReference>
<protein>
    <submittedName>
        <fullName evidence="2">RmlC-like jelly roll fold, Myb/SANT-like DNA-binding domain protein</fullName>
    </submittedName>
</protein>
<evidence type="ECO:0000256" key="1">
    <source>
        <dbReference type="SAM" id="MobiDB-lite"/>
    </source>
</evidence>
<keyword evidence="3" id="KW-1185">Reference proteome</keyword>
<feature type="region of interest" description="Disordered" evidence="1">
    <location>
        <begin position="178"/>
        <end position="229"/>
    </location>
</feature>
<comment type="caution">
    <text evidence="2">The sequence shown here is derived from an EMBL/GenBank/DDBJ whole genome shotgun (WGS) entry which is preliminary data.</text>
</comment>
<feature type="region of interest" description="Disordered" evidence="1">
    <location>
        <begin position="19"/>
        <end position="52"/>
    </location>
</feature>
<feature type="compositionally biased region" description="Basic and acidic residues" evidence="1">
    <location>
        <begin position="43"/>
        <end position="52"/>
    </location>
</feature>
<dbReference type="AlphaFoldDB" id="A0A2U1L1C4"/>
<name>A0A2U1L1C4_ARTAN</name>
<organism evidence="2 3">
    <name type="scientific">Artemisia annua</name>
    <name type="common">Sweet wormwood</name>
    <dbReference type="NCBI Taxonomy" id="35608"/>
    <lineage>
        <taxon>Eukaryota</taxon>
        <taxon>Viridiplantae</taxon>
        <taxon>Streptophyta</taxon>
        <taxon>Embryophyta</taxon>
        <taxon>Tracheophyta</taxon>
        <taxon>Spermatophyta</taxon>
        <taxon>Magnoliopsida</taxon>
        <taxon>eudicotyledons</taxon>
        <taxon>Gunneridae</taxon>
        <taxon>Pentapetalae</taxon>
        <taxon>asterids</taxon>
        <taxon>campanulids</taxon>
        <taxon>Asterales</taxon>
        <taxon>Asteraceae</taxon>
        <taxon>Asteroideae</taxon>
        <taxon>Anthemideae</taxon>
        <taxon>Artemisiinae</taxon>
        <taxon>Artemisia</taxon>
    </lineage>
</organism>
<evidence type="ECO:0000313" key="2">
    <source>
        <dbReference type="EMBL" id="PWA42813.1"/>
    </source>
</evidence>
<dbReference type="GO" id="GO:0003677">
    <property type="term" value="F:DNA binding"/>
    <property type="evidence" value="ECO:0007669"/>
    <property type="project" value="UniProtKB-KW"/>
</dbReference>
<evidence type="ECO:0000313" key="3">
    <source>
        <dbReference type="Proteomes" id="UP000245207"/>
    </source>
</evidence>
<dbReference type="PANTHER" id="PTHR45023:SF13">
    <property type="entry name" value="PUTATIVE-RELATED"/>
    <property type="match status" value="1"/>
</dbReference>
<dbReference type="OrthoDB" id="1225588at2759"/>
<accession>A0A2U1L1C4</accession>
<dbReference type="Proteomes" id="UP000245207">
    <property type="component" value="Unassembled WGS sequence"/>
</dbReference>
<sequence>MLAYANLLAFNIANNQQMPTQESMPVDVQGSSTEHEVDEMDQDDPKGKTKVDWDEEDEVRFAKAWCYHTENKKGVSCKRDTFWKNILQHYVANGGDSTRTNHSLNSKWRKMMEQMSIYNGLFIQADRLRESGLNDDDVAKRANADNQKLEKKIFPHAKAWEVVKDYDKWQKVALLGDNTSKRKPPTETGSNDEGINFNAGDESFDVPNLNEDNTPTQSRRSKKSRTDLGSLGDLEKTFADYAISKQVLLDKHKEQADRKKEKDELQIQDLRKKSKARDWKIYTEPHEHITNTRLLKVVIQPKTKIADTYSWDKYWEME</sequence>
<gene>
    <name evidence="2" type="ORF">CTI12_AA541120</name>
</gene>
<keyword evidence="2" id="KW-0238">DNA-binding</keyword>
<proteinExistence type="predicted"/>